<dbReference type="Proteomes" id="UP001458880">
    <property type="component" value="Unassembled WGS sequence"/>
</dbReference>
<dbReference type="AlphaFoldDB" id="A0AAW1MH46"/>
<dbReference type="PANTHER" id="PTHR46114:SF1">
    <property type="entry name" value="ZAD DOMAIN-CONTAINING PROTEIN"/>
    <property type="match status" value="1"/>
</dbReference>
<dbReference type="EMBL" id="JASPKY010000049">
    <property type="protein sequence ID" value="KAK9745402.1"/>
    <property type="molecule type" value="Genomic_DNA"/>
</dbReference>
<organism evidence="1 2">
    <name type="scientific">Popillia japonica</name>
    <name type="common">Japanese beetle</name>
    <dbReference type="NCBI Taxonomy" id="7064"/>
    <lineage>
        <taxon>Eukaryota</taxon>
        <taxon>Metazoa</taxon>
        <taxon>Ecdysozoa</taxon>
        <taxon>Arthropoda</taxon>
        <taxon>Hexapoda</taxon>
        <taxon>Insecta</taxon>
        <taxon>Pterygota</taxon>
        <taxon>Neoptera</taxon>
        <taxon>Endopterygota</taxon>
        <taxon>Coleoptera</taxon>
        <taxon>Polyphaga</taxon>
        <taxon>Scarabaeiformia</taxon>
        <taxon>Scarabaeidae</taxon>
        <taxon>Rutelinae</taxon>
        <taxon>Popillia</taxon>
    </lineage>
</organism>
<protein>
    <submittedName>
        <fullName evidence="1">Uncharacterized protein</fullName>
    </submittedName>
</protein>
<dbReference type="PANTHER" id="PTHR46114">
    <property type="entry name" value="APPLE DOMAIN-CONTAINING PROTEIN"/>
    <property type="match status" value="1"/>
</dbReference>
<accession>A0AAW1MH46</accession>
<sequence>MKRFVTALDKKSAAFKYLRYLFPQLFEAKVKAGVFVGPQIKKVLECEEFPKMLKKKVWNSFVAVVRGFLGNQKAEHYVDLVQALVRNYGKMGCSMSLKAHILDAYLDKFKENMGTYSEEQAKPIFLMLISINSRKTWVHIQRSRT</sequence>
<comment type="caution">
    <text evidence="1">The sequence shown here is derived from an EMBL/GenBank/DDBJ whole genome shotgun (WGS) entry which is preliminary data.</text>
</comment>
<reference evidence="1 2" key="1">
    <citation type="journal article" date="2024" name="BMC Genomics">
        <title>De novo assembly and annotation of Popillia japonica's genome with initial clues to its potential as an invasive pest.</title>
        <authorList>
            <person name="Cucini C."/>
            <person name="Boschi S."/>
            <person name="Funari R."/>
            <person name="Cardaioli E."/>
            <person name="Iannotti N."/>
            <person name="Marturano G."/>
            <person name="Paoli F."/>
            <person name="Bruttini M."/>
            <person name="Carapelli A."/>
            <person name="Frati F."/>
            <person name="Nardi F."/>
        </authorList>
    </citation>
    <scope>NUCLEOTIDE SEQUENCE [LARGE SCALE GENOMIC DNA]</scope>
    <source>
        <strain evidence="1">DMR45628</strain>
    </source>
</reference>
<gene>
    <name evidence="1" type="ORF">QE152_g7003</name>
</gene>
<evidence type="ECO:0000313" key="1">
    <source>
        <dbReference type="EMBL" id="KAK9745402.1"/>
    </source>
</evidence>
<name>A0AAW1MH46_POPJA</name>
<evidence type="ECO:0000313" key="2">
    <source>
        <dbReference type="Proteomes" id="UP001458880"/>
    </source>
</evidence>
<keyword evidence="2" id="KW-1185">Reference proteome</keyword>
<proteinExistence type="predicted"/>